<dbReference type="GO" id="GO:0141102">
    <property type="term" value="F:tRNA (5-carboxymethylaminomethyluridine(34)-2'-O)-methyltransferase activity"/>
    <property type="evidence" value="ECO:0007669"/>
    <property type="project" value="RHEA"/>
</dbReference>
<keyword evidence="5 6" id="KW-0819">tRNA processing</keyword>
<sequence length="156" mass="17844">MENLNIVLFQPEIPQNTGNIGRTCVLTNSKLHLIKPLGFSLDEKQLKRAGLDYWPELNLEIHESFEEFREKYKDGNFYFCTTKGAKNHSDAKFQKGDFLIFGRESSGLPQEVRDVNPEGCIRVPMVNTTTRSLNLSNTVSIIAYEALRQIGYPEMK</sequence>
<dbReference type="PANTHER" id="PTHR42971:SF1">
    <property type="entry name" value="TRNA (CYTIDINE(34)-2'-O)-METHYLTRANSFERASE"/>
    <property type="match status" value="1"/>
</dbReference>
<evidence type="ECO:0000256" key="6">
    <source>
        <dbReference type="HAMAP-Rule" id="MF_01885"/>
    </source>
</evidence>
<evidence type="ECO:0000256" key="2">
    <source>
        <dbReference type="ARBA" id="ARBA00022603"/>
    </source>
</evidence>
<dbReference type="EC" id="2.1.1.207" evidence="6"/>
<dbReference type="STRING" id="1121306.SAMN02745196_02540"/>
<dbReference type="CDD" id="cd18094">
    <property type="entry name" value="SpoU-like_TrmL"/>
    <property type="match status" value="1"/>
</dbReference>
<dbReference type="InterPro" id="IPR029026">
    <property type="entry name" value="tRNA_m1G_MTases_N"/>
</dbReference>
<keyword evidence="1 6" id="KW-0963">Cytoplasm</keyword>
<comment type="function">
    <text evidence="6">Could methylate the ribose at the nucleotide 34 wobble position in tRNA.</text>
</comment>
<dbReference type="PIRSF" id="PIRSF029256">
    <property type="entry name" value="SpoU_TrmH_prd"/>
    <property type="match status" value="1"/>
</dbReference>
<comment type="similarity">
    <text evidence="6">Belongs to the class IV-like SAM-binding methyltransferase superfamily. RNA methyltransferase TrmH family. TrmL subfamily.</text>
</comment>
<evidence type="ECO:0000256" key="5">
    <source>
        <dbReference type="ARBA" id="ARBA00022694"/>
    </source>
</evidence>
<comment type="catalytic activity">
    <reaction evidence="6">
        <text>5-carboxymethylaminomethyluridine(34) in tRNA(Leu) + S-adenosyl-L-methionine = 5-carboxymethylaminomethyl-2'-O-methyluridine(34) in tRNA(Leu) + S-adenosyl-L-homocysteine + H(+)</text>
        <dbReference type="Rhea" id="RHEA:43088"/>
        <dbReference type="Rhea" id="RHEA-COMP:10333"/>
        <dbReference type="Rhea" id="RHEA-COMP:10334"/>
        <dbReference type="ChEBI" id="CHEBI:15378"/>
        <dbReference type="ChEBI" id="CHEBI:57856"/>
        <dbReference type="ChEBI" id="CHEBI:59789"/>
        <dbReference type="ChEBI" id="CHEBI:74508"/>
        <dbReference type="ChEBI" id="CHEBI:74511"/>
        <dbReference type="EC" id="2.1.1.207"/>
    </reaction>
</comment>
<comment type="subcellular location">
    <subcellularLocation>
        <location evidence="6">Cytoplasm</location>
    </subcellularLocation>
</comment>
<dbReference type="Pfam" id="PF00588">
    <property type="entry name" value="SpoU_methylase"/>
    <property type="match status" value="1"/>
</dbReference>
<dbReference type="GO" id="GO:0141098">
    <property type="term" value="F:tRNA (cytidine(34)-2'-O)-methyltransferase activity"/>
    <property type="evidence" value="ECO:0007669"/>
    <property type="project" value="RHEA"/>
</dbReference>
<name>A0A1M5XZ97_9CLOT</name>
<feature type="binding site" evidence="6 7">
    <location>
        <position position="132"/>
    </location>
    <ligand>
        <name>S-adenosyl-L-methionine</name>
        <dbReference type="ChEBI" id="CHEBI:59789"/>
    </ligand>
</feature>
<dbReference type="PANTHER" id="PTHR42971">
    <property type="entry name" value="TRNA (CYTIDINE(34)-2'-O)-METHYLTRANSFERASE"/>
    <property type="match status" value="1"/>
</dbReference>
<evidence type="ECO:0000259" key="8">
    <source>
        <dbReference type="Pfam" id="PF00588"/>
    </source>
</evidence>
<accession>A0A1M5XZ97</accession>
<evidence type="ECO:0000256" key="3">
    <source>
        <dbReference type="ARBA" id="ARBA00022679"/>
    </source>
</evidence>
<dbReference type="InterPro" id="IPR001537">
    <property type="entry name" value="SpoU_MeTrfase"/>
</dbReference>
<reference evidence="9 10" key="1">
    <citation type="submission" date="2016-11" db="EMBL/GenBank/DDBJ databases">
        <authorList>
            <person name="Jaros S."/>
            <person name="Januszkiewicz K."/>
            <person name="Wedrychowicz H."/>
        </authorList>
    </citation>
    <scope>NUCLEOTIDE SEQUENCE [LARGE SCALE GENOMIC DNA]</scope>
    <source>
        <strain evidence="9 10">DSM 3089</strain>
    </source>
</reference>
<evidence type="ECO:0000313" key="9">
    <source>
        <dbReference type="EMBL" id="SHI04904.1"/>
    </source>
</evidence>
<organism evidence="9 10">
    <name type="scientific">Clostridium collagenovorans DSM 3089</name>
    <dbReference type="NCBI Taxonomy" id="1121306"/>
    <lineage>
        <taxon>Bacteria</taxon>
        <taxon>Bacillati</taxon>
        <taxon>Bacillota</taxon>
        <taxon>Clostridia</taxon>
        <taxon>Eubacteriales</taxon>
        <taxon>Clostridiaceae</taxon>
        <taxon>Clostridium</taxon>
    </lineage>
</organism>
<protein>
    <recommendedName>
        <fullName evidence="6">Putative tRNA (cytidine(34)-2'-O)-methyltransferase</fullName>
        <ecNumber evidence="6">2.1.1.207</ecNumber>
    </recommendedName>
    <alternativeName>
        <fullName evidence="6">tRNA (cytidine/uridine-2'-O-)-methyltransferase</fullName>
    </alternativeName>
</protein>
<dbReference type="EMBL" id="FQXP01000010">
    <property type="protein sequence ID" value="SHI04904.1"/>
    <property type="molecule type" value="Genomic_DNA"/>
</dbReference>
<dbReference type="SUPFAM" id="SSF75217">
    <property type="entry name" value="alpha/beta knot"/>
    <property type="match status" value="1"/>
</dbReference>
<evidence type="ECO:0000313" key="10">
    <source>
        <dbReference type="Proteomes" id="UP000184526"/>
    </source>
</evidence>
<dbReference type="AlphaFoldDB" id="A0A1M5XZ97"/>
<dbReference type="NCBIfam" id="TIGR00185">
    <property type="entry name" value="tRNA_yibK_trmL"/>
    <property type="match status" value="1"/>
</dbReference>
<dbReference type="GO" id="GO:0005737">
    <property type="term" value="C:cytoplasm"/>
    <property type="evidence" value="ECO:0007669"/>
    <property type="project" value="UniProtKB-SubCell"/>
</dbReference>
<dbReference type="InterPro" id="IPR029028">
    <property type="entry name" value="Alpha/beta_knot_MTases"/>
</dbReference>
<dbReference type="GO" id="GO:0002130">
    <property type="term" value="P:wobble position ribose methylation"/>
    <property type="evidence" value="ECO:0007669"/>
    <property type="project" value="TreeGrafter"/>
</dbReference>
<dbReference type="HAMAP" id="MF_01885">
    <property type="entry name" value="tRNA_methyltr_TrmL"/>
    <property type="match status" value="1"/>
</dbReference>
<keyword evidence="2 6" id="KW-0489">Methyltransferase</keyword>
<dbReference type="OrthoDB" id="9789043at2"/>
<feature type="binding site" evidence="6 7">
    <location>
        <position position="102"/>
    </location>
    <ligand>
        <name>S-adenosyl-L-methionine</name>
        <dbReference type="ChEBI" id="CHEBI:59789"/>
    </ligand>
</feature>
<evidence type="ECO:0000256" key="7">
    <source>
        <dbReference type="PIRSR" id="PIRSR029256-1"/>
    </source>
</evidence>
<evidence type="ECO:0000256" key="1">
    <source>
        <dbReference type="ARBA" id="ARBA00022490"/>
    </source>
</evidence>
<dbReference type="RefSeq" id="WP_072832389.1">
    <property type="nucleotide sequence ID" value="NZ_FQXP01000010.1"/>
</dbReference>
<comment type="catalytic activity">
    <reaction evidence="6">
        <text>cytidine(34) in tRNA + S-adenosyl-L-methionine = 2'-O-methylcytidine(34) in tRNA + S-adenosyl-L-homocysteine + H(+)</text>
        <dbReference type="Rhea" id="RHEA:43084"/>
        <dbReference type="Rhea" id="RHEA-COMP:10331"/>
        <dbReference type="Rhea" id="RHEA-COMP:10332"/>
        <dbReference type="ChEBI" id="CHEBI:15378"/>
        <dbReference type="ChEBI" id="CHEBI:57856"/>
        <dbReference type="ChEBI" id="CHEBI:59789"/>
        <dbReference type="ChEBI" id="CHEBI:74495"/>
        <dbReference type="ChEBI" id="CHEBI:82748"/>
        <dbReference type="EC" id="2.1.1.207"/>
    </reaction>
</comment>
<dbReference type="Gene3D" id="3.40.1280.10">
    <property type="match status" value="1"/>
</dbReference>
<feature type="domain" description="tRNA/rRNA methyltransferase SpoU type" evidence="8">
    <location>
        <begin position="4"/>
        <end position="144"/>
    </location>
</feature>
<keyword evidence="4 6" id="KW-0949">S-adenosyl-L-methionine</keyword>
<comment type="caution">
    <text evidence="6">Lacks conserved residue(s) required for the propagation of feature annotation.</text>
</comment>
<dbReference type="Proteomes" id="UP000184526">
    <property type="component" value="Unassembled WGS sequence"/>
</dbReference>
<dbReference type="FunFam" id="3.40.1280.10:FF:000002">
    <property type="entry name" value="Peptidylprolyl isomerase"/>
    <property type="match status" value="1"/>
</dbReference>
<evidence type="ECO:0000256" key="4">
    <source>
        <dbReference type="ARBA" id="ARBA00022691"/>
    </source>
</evidence>
<proteinExistence type="inferred from homology"/>
<keyword evidence="10" id="KW-1185">Reference proteome</keyword>
<keyword evidence="3 6" id="KW-0808">Transferase</keyword>
<dbReference type="GO" id="GO:0003723">
    <property type="term" value="F:RNA binding"/>
    <property type="evidence" value="ECO:0007669"/>
    <property type="project" value="InterPro"/>
</dbReference>
<dbReference type="GO" id="GO:0042802">
    <property type="term" value="F:identical protein binding"/>
    <property type="evidence" value="ECO:0007669"/>
    <property type="project" value="UniProtKB-ARBA"/>
</dbReference>
<dbReference type="InterPro" id="IPR016914">
    <property type="entry name" value="TrmL"/>
</dbReference>
<feature type="binding site" evidence="6 7">
    <location>
        <position position="123"/>
    </location>
    <ligand>
        <name>S-adenosyl-L-methionine</name>
        <dbReference type="ChEBI" id="CHEBI:59789"/>
    </ligand>
</feature>
<gene>
    <name evidence="9" type="ORF">SAMN02745196_02540</name>
</gene>